<feature type="compositionally biased region" description="Low complexity" evidence="1">
    <location>
        <begin position="369"/>
        <end position="378"/>
    </location>
</feature>
<keyword evidence="2" id="KW-0732">Signal</keyword>
<dbReference type="GeneID" id="77803255"/>
<feature type="compositionally biased region" description="Polar residues" evidence="1">
    <location>
        <begin position="61"/>
        <end position="71"/>
    </location>
</feature>
<proteinExistence type="predicted"/>
<feature type="compositionally biased region" description="Polar residues" evidence="1">
    <location>
        <begin position="83"/>
        <end position="92"/>
    </location>
</feature>
<feature type="region of interest" description="Disordered" evidence="1">
    <location>
        <begin position="61"/>
        <end position="95"/>
    </location>
</feature>
<protein>
    <submittedName>
        <fullName evidence="3">Uncharacterized protein</fullName>
    </submittedName>
</protein>
<sequence length="868" mass="98916">MSFSLVSRRCFLHYLILCCFGRIWARFRFDLNYPLVAQENSVEEQVASHEVLAGPSSTCLAPSVTRHSNTGSRRRKFRDEEPSNMSASSSAPRDNIEALAKTKDKKARLDFIPHKISDLDYFHYMSGAKASVAVVRECQLIFEERLNSKEFDSTTAPPEKADIHPTLRFAMMKSRYGRPGRVLKVLPKKSARVQSHATWRILFKKLITYIYELHQVVLIKTGMSAPAQRFQHQSIFKWLLKEIFDPGYKILPVMGIIQEPYPDWKGDRPLESFGRTQIELIDYFSGEGEHEVAAKKAVYLVATYQEKNSAENLMSIPSSKIVHEDLMEKTKRKILAPRPFDLNLPPVAEESFVEQKDVVAHEALCGSPSNSITTSITPQPLKHSRKRTRDEESTSLNTSNSVANIERLPADEPKGKQARLNLIQPEISHLNGFNYFKNTKAPVAAVRECQRSFEGKISSPGFDCSTTNETAEFHPSLRFSMNHPKHAAMTSRLLRVLSQGKENRVQSVSALKVLFKKLLTYVYELHQTVLNKSGMTAPAQRLQHQRLFKWLLKEIFEPDHNILPVMGRIQQPYPDWKGDQTFERLGATQIGLIDYFSGKGEHEEAAEEAANLVKIYQEQHQEEYLSPSATSHAIHQDLKKSTQEVNFGKCLDSLQNMIEQIPANKLHQYLLLYNNRSHKLITDYCSFFKSQTEKHNLLSNIGRSTHPSLPLAGYFLRETPNYAYVQVLQKSSSKPATKFIKRVFKRLLKSSNKLQLTVLESMKTGKPDAHTMLGHFCQWLSHKMMQPKSSTFLPIMGFAKVQGIVAPWEEFGNEGRTLFDPFQLELIDFFSGGQGLESIVSHALSSFYQECYPDIFLHLVHISTGKEA</sequence>
<accession>A0ABY7D1Q6</accession>
<evidence type="ECO:0000313" key="4">
    <source>
        <dbReference type="Proteomes" id="UP001164743"/>
    </source>
</evidence>
<organism evidence="3 4">
    <name type="scientific">Puccinia triticina</name>
    <dbReference type="NCBI Taxonomy" id="208348"/>
    <lineage>
        <taxon>Eukaryota</taxon>
        <taxon>Fungi</taxon>
        <taxon>Dikarya</taxon>
        <taxon>Basidiomycota</taxon>
        <taxon>Pucciniomycotina</taxon>
        <taxon>Pucciniomycetes</taxon>
        <taxon>Pucciniales</taxon>
        <taxon>Pucciniaceae</taxon>
        <taxon>Puccinia</taxon>
    </lineage>
</organism>
<feature type="region of interest" description="Disordered" evidence="1">
    <location>
        <begin position="369"/>
        <end position="413"/>
    </location>
</feature>
<reference evidence="3" key="1">
    <citation type="submission" date="2022-10" db="EMBL/GenBank/DDBJ databases">
        <title>Puccinia triticina Genome sequencing and assembly.</title>
        <authorList>
            <person name="Li C."/>
        </authorList>
    </citation>
    <scope>NUCLEOTIDE SEQUENCE</scope>
    <source>
        <strain evidence="3">Pt15</strain>
    </source>
</reference>
<dbReference type="Proteomes" id="UP001164743">
    <property type="component" value="Chromosome 13A"/>
</dbReference>
<feature type="chain" id="PRO_5046762060" evidence="2">
    <location>
        <begin position="26"/>
        <end position="868"/>
    </location>
</feature>
<evidence type="ECO:0000313" key="3">
    <source>
        <dbReference type="EMBL" id="WAQ90789.1"/>
    </source>
</evidence>
<name>A0ABY7D1Q6_9BASI</name>
<keyword evidence="4" id="KW-1185">Reference proteome</keyword>
<evidence type="ECO:0000256" key="2">
    <source>
        <dbReference type="SAM" id="SignalP"/>
    </source>
</evidence>
<feature type="compositionally biased region" description="Polar residues" evidence="1">
    <location>
        <begin position="394"/>
        <end position="403"/>
    </location>
</feature>
<dbReference type="EMBL" id="CP110433">
    <property type="protein sequence ID" value="WAQ90789.1"/>
    <property type="molecule type" value="Genomic_DNA"/>
</dbReference>
<feature type="signal peptide" evidence="2">
    <location>
        <begin position="1"/>
        <end position="25"/>
    </location>
</feature>
<gene>
    <name evidence="3" type="ORF">PtA15_13A188</name>
</gene>
<dbReference type="RefSeq" id="XP_053026344.1">
    <property type="nucleotide sequence ID" value="XM_053162360.1"/>
</dbReference>
<evidence type="ECO:0000256" key="1">
    <source>
        <dbReference type="SAM" id="MobiDB-lite"/>
    </source>
</evidence>